<dbReference type="AlphaFoldDB" id="A0A3P6GTC5"/>
<evidence type="ECO:0000313" key="1">
    <source>
        <dbReference type="EMBL" id="VDD59172.1"/>
    </source>
</evidence>
<sequence length="223" mass="25092">MMGCGWASYVHIFLTDRFHLSISISLDLKTHLELSLLRALSLSSSLHFKLSPSRALSSPSRALSLDLEYLFSITSRSPLLHSISKLSSPNPYLPFLVEMYLRFRCLMGFSGLVFAGIYQQVFTPISSITEEDYVLSFDSVVCANSEMSDLFFFLLSSLKRLTICRGSDQAVVPLQAQTLSKLRPSLVRNKNLFRLPLLSRSRVLCLISIFSIRHEMGLVALCI</sequence>
<reference evidence="1" key="1">
    <citation type="submission" date="2018-11" db="EMBL/GenBank/DDBJ databases">
        <authorList>
            <consortium name="Genoscope - CEA"/>
            <person name="William W."/>
        </authorList>
    </citation>
    <scope>NUCLEOTIDE SEQUENCE</scope>
</reference>
<organism evidence="1">
    <name type="scientific">Brassica oleracea</name>
    <name type="common">Wild cabbage</name>
    <dbReference type="NCBI Taxonomy" id="3712"/>
    <lineage>
        <taxon>Eukaryota</taxon>
        <taxon>Viridiplantae</taxon>
        <taxon>Streptophyta</taxon>
        <taxon>Embryophyta</taxon>
        <taxon>Tracheophyta</taxon>
        <taxon>Spermatophyta</taxon>
        <taxon>Magnoliopsida</taxon>
        <taxon>eudicotyledons</taxon>
        <taxon>Gunneridae</taxon>
        <taxon>Pentapetalae</taxon>
        <taxon>rosids</taxon>
        <taxon>malvids</taxon>
        <taxon>Brassicales</taxon>
        <taxon>Brassicaceae</taxon>
        <taxon>Brassiceae</taxon>
        <taxon>Brassica</taxon>
    </lineage>
</organism>
<accession>A0A3P6GTC5</accession>
<proteinExistence type="predicted"/>
<name>A0A3P6GTC5_BRAOL</name>
<gene>
    <name evidence="1" type="ORF">BOLC8T52401H</name>
</gene>
<dbReference type="EMBL" id="LR031879">
    <property type="protein sequence ID" value="VDD59172.1"/>
    <property type="molecule type" value="Genomic_DNA"/>
</dbReference>
<protein>
    <submittedName>
        <fullName evidence="1">Uncharacterized protein</fullName>
    </submittedName>
</protein>